<organism evidence="6">
    <name type="scientific">Timema shepardi</name>
    <name type="common">Walking stick</name>
    <dbReference type="NCBI Taxonomy" id="629360"/>
    <lineage>
        <taxon>Eukaryota</taxon>
        <taxon>Metazoa</taxon>
        <taxon>Ecdysozoa</taxon>
        <taxon>Arthropoda</taxon>
        <taxon>Hexapoda</taxon>
        <taxon>Insecta</taxon>
        <taxon>Pterygota</taxon>
        <taxon>Neoptera</taxon>
        <taxon>Polyneoptera</taxon>
        <taxon>Phasmatodea</taxon>
        <taxon>Timematodea</taxon>
        <taxon>Timematoidea</taxon>
        <taxon>Timematidae</taxon>
        <taxon>Timema</taxon>
    </lineage>
</organism>
<dbReference type="GO" id="GO:0005737">
    <property type="term" value="C:cytoplasm"/>
    <property type="evidence" value="ECO:0007669"/>
    <property type="project" value="TreeGrafter"/>
</dbReference>
<evidence type="ECO:0000256" key="5">
    <source>
        <dbReference type="SAM" id="MobiDB-lite"/>
    </source>
</evidence>
<evidence type="ECO:0000256" key="2">
    <source>
        <dbReference type="ARBA" id="ARBA00022692"/>
    </source>
</evidence>
<dbReference type="InterPro" id="IPR023271">
    <property type="entry name" value="Aquaporin-like"/>
</dbReference>
<feature type="region of interest" description="Disordered" evidence="5">
    <location>
        <begin position="47"/>
        <end position="66"/>
    </location>
</feature>
<evidence type="ECO:0000256" key="1">
    <source>
        <dbReference type="ARBA" id="ARBA00004141"/>
    </source>
</evidence>
<proteinExistence type="predicted"/>
<keyword evidence="4" id="KW-0472">Membrane</keyword>
<gene>
    <name evidence="6" type="ORF">TSIB3V08_LOCUS2048</name>
</gene>
<comment type="subcellular location">
    <subcellularLocation>
        <location evidence="1">Membrane</location>
        <topology evidence="1">Multi-pass membrane protein</topology>
    </subcellularLocation>
</comment>
<feature type="compositionally biased region" description="Basic and acidic residues" evidence="5">
    <location>
        <begin position="705"/>
        <end position="716"/>
    </location>
</feature>
<keyword evidence="2" id="KW-0812">Transmembrane</keyword>
<evidence type="ECO:0000313" key="6">
    <source>
        <dbReference type="EMBL" id="CAD7257791.1"/>
    </source>
</evidence>
<name>A0A7R9AQD2_TIMSH</name>
<reference evidence="6" key="1">
    <citation type="submission" date="2020-11" db="EMBL/GenBank/DDBJ databases">
        <authorList>
            <person name="Tran Van P."/>
        </authorList>
    </citation>
    <scope>NUCLEOTIDE SEQUENCE</scope>
</reference>
<sequence>MGTFLSSRLGLSVGMSASQIAAEVAPEGGRYWWLLARASGRRGVVLPPSVGEQTDTSYAGTPPPPPVHPTEIRTSISPSSAVELNTRSALANYATEAESLLLLFTLPPQTLYSHGLKPGTCLTLCNCGAVNGRFRALLDIRAQRSFKTAHRTTDQDPGRRSQAPKDRGLTAQNLTGLPTPSLARYTRKLYTILVTMNRELGNEWVCTLPFAWLVLPTPSGGNPRYKGSSENFGMRNSGKALAKFGLGTKRLCSTQSHTSVSVSWDVRVLRKMTDTSRDTSLTRNLTGFSAGTVTDSENLSWVEAYTCASMLNIRISSGSLTTSDDDSFAWSSGSSMTSVRSAETRGSGKGAGSCPWVLDSSSSTTATVIWSSTTLMPRISIPRNRGLRYRFRVKWLLGSIPAVSKTLRTAAGDGGELFVLAIEMLLLLGWCKRHTRRDAVSSSGRAWTGAVLNEDQGSRVDASIALNIGITGVVTAPGNGMESIAAVATACLFGTVMVHRDPLGAVSYTISSSAPTPPRVRGLSVGRRRSGNEKDFLRVLNDENSSIGEGEVAAEVSKQHVADPSSWGVHSLAYVARKLVHKFINEPFVRALFLEGIASAELCGTCFELIIVADNFGISTYAVYLFCLTIWWSQNWGEATACPYTHLEDVVQGKASLRVAALKIWAELTGGILIYRLAHRRHSTEIQELGIDIEDEERIPTTTEENTREPRIRDSASEDAISDDEVSTGEPVSSFPGFGTKLDTLLEEEGAPVIDRKDCTYRPMGVPLCSPSHGTTK</sequence>
<accession>A0A7R9AQD2</accession>
<dbReference type="InterPro" id="IPR051883">
    <property type="entry name" value="AQP11/12_channel"/>
</dbReference>
<evidence type="ECO:0000256" key="4">
    <source>
        <dbReference type="ARBA" id="ARBA00023136"/>
    </source>
</evidence>
<dbReference type="PANTHER" id="PTHR21191:SF16">
    <property type="entry name" value="AQUAPORIN"/>
    <property type="match status" value="1"/>
</dbReference>
<feature type="compositionally biased region" description="Basic and acidic residues" evidence="5">
    <location>
        <begin position="151"/>
        <end position="168"/>
    </location>
</feature>
<dbReference type="GO" id="GO:0016020">
    <property type="term" value="C:membrane"/>
    <property type="evidence" value="ECO:0007669"/>
    <property type="project" value="UniProtKB-SubCell"/>
</dbReference>
<evidence type="ECO:0000256" key="3">
    <source>
        <dbReference type="ARBA" id="ARBA00022989"/>
    </source>
</evidence>
<keyword evidence="3" id="KW-1133">Transmembrane helix</keyword>
<feature type="region of interest" description="Disordered" evidence="5">
    <location>
        <begin position="699"/>
        <end position="740"/>
    </location>
</feature>
<dbReference type="PANTHER" id="PTHR21191">
    <property type="entry name" value="AQUAPORIN"/>
    <property type="match status" value="1"/>
</dbReference>
<dbReference type="AlphaFoldDB" id="A0A7R9AQD2"/>
<dbReference type="GO" id="GO:0015267">
    <property type="term" value="F:channel activity"/>
    <property type="evidence" value="ECO:0007669"/>
    <property type="project" value="TreeGrafter"/>
</dbReference>
<feature type="region of interest" description="Disordered" evidence="5">
    <location>
        <begin position="147"/>
        <end position="174"/>
    </location>
</feature>
<dbReference type="SUPFAM" id="SSF81338">
    <property type="entry name" value="Aquaporin-like"/>
    <property type="match status" value="1"/>
</dbReference>
<protein>
    <submittedName>
        <fullName evidence="6">Uncharacterized protein</fullName>
    </submittedName>
</protein>
<dbReference type="EMBL" id="OC000597">
    <property type="protein sequence ID" value="CAD7257791.1"/>
    <property type="molecule type" value="Genomic_DNA"/>
</dbReference>